<evidence type="ECO:0000313" key="12">
    <source>
        <dbReference type="Proteomes" id="UP001151582"/>
    </source>
</evidence>
<feature type="transmembrane region" description="Helical" evidence="10">
    <location>
        <begin position="249"/>
        <end position="270"/>
    </location>
</feature>
<dbReference type="InterPro" id="IPR002076">
    <property type="entry name" value="ELO_fam"/>
</dbReference>
<dbReference type="GO" id="GO:0009922">
    <property type="term" value="F:fatty acid elongase activity"/>
    <property type="evidence" value="ECO:0007669"/>
    <property type="project" value="InterPro"/>
</dbReference>
<evidence type="ECO:0000256" key="9">
    <source>
        <dbReference type="ARBA" id="ARBA00023160"/>
    </source>
</evidence>
<keyword evidence="4 10" id="KW-0812">Transmembrane</keyword>
<evidence type="ECO:0000256" key="4">
    <source>
        <dbReference type="ARBA" id="ARBA00022692"/>
    </source>
</evidence>
<dbReference type="OrthoDB" id="10259681at2759"/>
<accession>A0A9W8EB66</accession>
<keyword evidence="9 10" id="KW-0275">Fatty acid biosynthesis</keyword>
<dbReference type="GO" id="GO:0030148">
    <property type="term" value="P:sphingolipid biosynthetic process"/>
    <property type="evidence" value="ECO:0007669"/>
    <property type="project" value="TreeGrafter"/>
</dbReference>
<keyword evidence="2 10" id="KW-0444">Lipid biosynthesis</keyword>
<keyword evidence="8 10" id="KW-0472">Membrane</keyword>
<evidence type="ECO:0000256" key="7">
    <source>
        <dbReference type="ARBA" id="ARBA00023098"/>
    </source>
</evidence>
<organism evidence="11 12">
    <name type="scientific">Dimargaris verticillata</name>
    <dbReference type="NCBI Taxonomy" id="2761393"/>
    <lineage>
        <taxon>Eukaryota</taxon>
        <taxon>Fungi</taxon>
        <taxon>Fungi incertae sedis</taxon>
        <taxon>Zoopagomycota</taxon>
        <taxon>Kickxellomycotina</taxon>
        <taxon>Dimargaritomycetes</taxon>
        <taxon>Dimargaritales</taxon>
        <taxon>Dimargaritaceae</taxon>
        <taxon>Dimargaris</taxon>
    </lineage>
</organism>
<gene>
    <name evidence="11" type="ORF">H4R34_005507</name>
</gene>
<dbReference type="GO" id="GO:0005789">
    <property type="term" value="C:endoplasmic reticulum membrane"/>
    <property type="evidence" value="ECO:0007669"/>
    <property type="project" value="TreeGrafter"/>
</dbReference>
<feature type="transmembrane region" description="Helical" evidence="10">
    <location>
        <begin position="216"/>
        <end position="237"/>
    </location>
</feature>
<comment type="caution">
    <text evidence="11">The sequence shown here is derived from an EMBL/GenBank/DDBJ whole genome shotgun (WGS) entry which is preliminary data.</text>
</comment>
<comment type="similarity">
    <text evidence="10">Belongs to the ELO family.</text>
</comment>
<dbReference type="AlphaFoldDB" id="A0A9W8EB66"/>
<keyword evidence="3 10" id="KW-0808">Transferase</keyword>
<evidence type="ECO:0000256" key="2">
    <source>
        <dbReference type="ARBA" id="ARBA00022516"/>
    </source>
</evidence>
<evidence type="ECO:0000313" key="11">
    <source>
        <dbReference type="EMBL" id="KAJ1972143.1"/>
    </source>
</evidence>
<comment type="catalytic activity">
    <reaction evidence="10">
        <text>an acyl-CoA + malonyl-CoA + H(+) = a 3-oxoacyl-CoA + CO2 + CoA</text>
        <dbReference type="Rhea" id="RHEA:50252"/>
        <dbReference type="ChEBI" id="CHEBI:15378"/>
        <dbReference type="ChEBI" id="CHEBI:16526"/>
        <dbReference type="ChEBI" id="CHEBI:57287"/>
        <dbReference type="ChEBI" id="CHEBI:57384"/>
        <dbReference type="ChEBI" id="CHEBI:58342"/>
        <dbReference type="ChEBI" id="CHEBI:90726"/>
    </reaction>
    <physiologicalReaction direction="left-to-right" evidence="10">
        <dbReference type="Rhea" id="RHEA:50253"/>
    </physiologicalReaction>
</comment>
<feature type="transmembrane region" description="Helical" evidence="10">
    <location>
        <begin position="78"/>
        <end position="106"/>
    </location>
</feature>
<dbReference type="PANTHER" id="PTHR11157">
    <property type="entry name" value="FATTY ACID ACYL TRANSFERASE-RELATED"/>
    <property type="match status" value="1"/>
</dbReference>
<dbReference type="Pfam" id="PF01151">
    <property type="entry name" value="ELO"/>
    <property type="match status" value="1"/>
</dbReference>
<dbReference type="GO" id="GO:0019367">
    <property type="term" value="P:fatty acid elongation, saturated fatty acid"/>
    <property type="evidence" value="ECO:0007669"/>
    <property type="project" value="TreeGrafter"/>
</dbReference>
<feature type="transmembrane region" description="Helical" evidence="10">
    <location>
        <begin position="132"/>
        <end position="153"/>
    </location>
</feature>
<dbReference type="GO" id="GO:0034625">
    <property type="term" value="P:fatty acid elongation, monounsaturated fatty acid"/>
    <property type="evidence" value="ECO:0007669"/>
    <property type="project" value="TreeGrafter"/>
</dbReference>
<evidence type="ECO:0000256" key="10">
    <source>
        <dbReference type="RuleBase" id="RU361115"/>
    </source>
</evidence>
<dbReference type="EC" id="2.3.1.-" evidence="10"/>
<reference evidence="11" key="1">
    <citation type="submission" date="2022-07" db="EMBL/GenBank/DDBJ databases">
        <title>Phylogenomic reconstructions and comparative analyses of Kickxellomycotina fungi.</title>
        <authorList>
            <person name="Reynolds N.K."/>
            <person name="Stajich J.E."/>
            <person name="Barry K."/>
            <person name="Grigoriev I.V."/>
            <person name="Crous P."/>
            <person name="Smith M.E."/>
        </authorList>
    </citation>
    <scope>NUCLEOTIDE SEQUENCE</scope>
    <source>
        <strain evidence="11">RSA 567</strain>
    </source>
</reference>
<keyword evidence="6 10" id="KW-1133">Transmembrane helix</keyword>
<keyword evidence="12" id="KW-1185">Reference proteome</keyword>
<proteinExistence type="inferred from homology"/>
<keyword evidence="7 10" id="KW-0443">Lipid metabolism</keyword>
<feature type="transmembrane region" description="Helical" evidence="10">
    <location>
        <begin position="183"/>
        <end position="204"/>
    </location>
</feature>
<comment type="subcellular location">
    <subcellularLocation>
        <location evidence="1">Membrane</location>
        <topology evidence="1">Multi-pass membrane protein</topology>
    </subcellularLocation>
</comment>
<evidence type="ECO:0000256" key="3">
    <source>
        <dbReference type="ARBA" id="ARBA00022679"/>
    </source>
</evidence>
<evidence type="ECO:0000256" key="1">
    <source>
        <dbReference type="ARBA" id="ARBA00004141"/>
    </source>
</evidence>
<dbReference type="GO" id="GO:0034626">
    <property type="term" value="P:fatty acid elongation, polyunsaturated fatty acid"/>
    <property type="evidence" value="ECO:0007669"/>
    <property type="project" value="TreeGrafter"/>
</dbReference>
<evidence type="ECO:0000256" key="5">
    <source>
        <dbReference type="ARBA" id="ARBA00022832"/>
    </source>
</evidence>
<dbReference type="PANTHER" id="PTHR11157:SF169">
    <property type="entry name" value="ELONGATION OF FATTY ACIDS PROTEIN"/>
    <property type="match status" value="1"/>
</dbReference>
<dbReference type="GO" id="GO:0042761">
    <property type="term" value="P:very long-chain fatty acid biosynthetic process"/>
    <property type="evidence" value="ECO:0007669"/>
    <property type="project" value="TreeGrafter"/>
</dbReference>
<name>A0A9W8EB66_9FUNG</name>
<evidence type="ECO:0000256" key="8">
    <source>
        <dbReference type="ARBA" id="ARBA00023136"/>
    </source>
</evidence>
<sequence length="282" mass="32416">MHNLFALPQTPPPVPVESLPFPEWFPFFMHWKTPLTIALVYAVAVKYINTKQPDGVSRVQAKQLDKPVSASRLQQSSLFTAFVFLHNLALCVYSAMTFMGVMPVVVRELSRKPLLTVVCDREQIIWHDAMYYWGYLFYLSKFYEVIDTIIILLKGRKSSTLQTYHHSGAMICMWAGIQFQAMPIWLFVILNSFVHTIMYFYYMCTSIGIHPPGKKYITTLQITQFLVGITSATSFYFFSGCPISTGSAFAIWMNIIYLFPLTYLFVDFAVKIYSKRSKAKSA</sequence>
<dbReference type="Proteomes" id="UP001151582">
    <property type="component" value="Unassembled WGS sequence"/>
</dbReference>
<keyword evidence="5 10" id="KW-0276">Fatty acid metabolism</keyword>
<dbReference type="EMBL" id="JANBQB010001141">
    <property type="protein sequence ID" value="KAJ1972143.1"/>
    <property type="molecule type" value="Genomic_DNA"/>
</dbReference>
<protein>
    <recommendedName>
        <fullName evidence="10">Elongation of fatty acids protein</fullName>
        <ecNumber evidence="10">2.3.1.-</ecNumber>
    </recommendedName>
</protein>
<evidence type="ECO:0000256" key="6">
    <source>
        <dbReference type="ARBA" id="ARBA00022989"/>
    </source>
</evidence>